<keyword evidence="3" id="KW-1185">Reference proteome</keyword>
<dbReference type="KEGG" id="chg:AXF12_04110"/>
<dbReference type="Proteomes" id="UP000065822">
    <property type="component" value="Chromosome"/>
</dbReference>
<protein>
    <submittedName>
        <fullName evidence="2">Uncharacterized protein</fullName>
    </submittedName>
</protein>
<dbReference type="Pfam" id="PF20050">
    <property type="entry name" value="DUF6452"/>
    <property type="match status" value="1"/>
</dbReference>
<reference evidence="2 4" key="2">
    <citation type="submission" date="2017-06" db="EMBL/GenBank/DDBJ databases">
        <authorList>
            <consortium name="Pathogen Informatics"/>
        </authorList>
    </citation>
    <scope>NUCLEOTIDE SEQUENCE [LARGE SCALE GENOMIC DNA]</scope>
    <source>
        <strain evidence="2 4">NCTC12947</strain>
    </source>
</reference>
<dbReference type="Proteomes" id="UP000215539">
    <property type="component" value="Chromosome 1"/>
</dbReference>
<evidence type="ECO:0000313" key="1">
    <source>
        <dbReference type="EMBL" id="AMD86189.1"/>
    </source>
</evidence>
<organism evidence="2 4">
    <name type="scientific">Capnocytophaga haemolytica</name>
    <dbReference type="NCBI Taxonomy" id="45243"/>
    <lineage>
        <taxon>Bacteria</taxon>
        <taxon>Pseudomonadati</taxon>
        <taxon>Bacteroidota</taxon>
        <taxon>Flavobacteriia</taxon>
        <taxon>Flavobacteriales</taxon>
        <taxon>Flavobacteriaceae</taxon>
        <taxon>Capnocytophaga</taxon>
    </lineage>
</organism>
<reference evidence="1 3" key="1">
    <citation type="submission" date="2016-02" db="EMBL/GenBank/DDBJ databases">
        <authorList>
            <person name="Holder M.E."/>
            <person name="Ajami N.J."/>
            <person name="Petrosino J.F."/>
        </authorList>
    </citation>
    <scope>NUCLEOTIDE SEQUENCE [LARGE SCALE GENOMIC DNA]</scope>
    <source>
        <strain evidence="1 3">CCUG 32990</strain>
    </source>
</reference>
<accession>A0AAX2GWU4</accession>
<gene>
    <name evidence="1" type="ORF">AXF12_04110</name>
    <name evidence="2" type="ORF">SAMEA44541418_00912</name>
</gene>
<evidence type="ECO:0000313" key="2">
    <source>
        <dbReference type="EMBL" id="SNV07608.1"/>
    </source>
</evidence>
<evidence type="ECO:0000313" key="3">
    <source>
        <dbReference type="Proteomes" id="UP000065822"/>
    </source>
</evidence>
<name>A0AAX2GWU4_9FLAO</name>
<dbReference type="PROSITE" id="PS51257">
    <property type="entry name" value="PROKAR_LIPOPROTEIN"/>
    <property type="match status" value="1"/>
</dbReference>
<dbReference type="InterPro" id="IPR045607">
    <property type="entry name" value="DUF6452"/>
</dbReference>
<evidence type="ECO:0000313" key="4">
    <source>
        <dbReference type="Proteomes" id="UP000215539"/>
    </source>
</evidence>
<sequence>MKHFLCILALVTFIGVIGCESDDICDRKVNTPRLVVRFYNAQNHSISLNTSGLTVYGEGTATPVVSNAAIDSLVLPLKIESPTTFVLQSVVSSTVTQTATLTLRYESHHDFVSKACGFNTTFSGLSAELTPAIGGWLKGLEIRNTDIKDEKKAHLYLFH</sequence>
<dbReference type="EMBL" id="CP014227">
    <property type="protein sequence ID" value="AMD86189.1"/>
    <property type="molecule type" value="Genomic_DNA"/>
</dbReference>
<dbReference type="EMBL" id="LT906449">
    <property type="protein sequence ID" value="SNV07608.1"/>
    <property type="molecule type" value="Genomic_DNA"/>
</dbReference>
<dbReference type="AlphaFoldDB" id="A0AAX2GWU4"/>
<dbReference type="RefSeq" id="WP_066431752.1">
    <property type="nucleotide sequence ID" value="NZ_CP014227.1"/>
</dbReference>
<proteinExistence type="predicted"/>